<dbReference type="Gene3D" id="2.60.120.200">
    <property type="match status" value="1"/>
</dbReference>
<proteinExistence type="predicted"/>
<name>A0A7Y9J6B9_9PSEU</name>
<dbReference type="InterPro" id="IPR025975">
    <property type="entry name" value="Polysacc_lyase"/>
</dbReference>
<gene>
    <name evidence="2" type="ORF">BJ983_003175</name>
</gene>
<dbReference type="RefSeq" id="WP_179794658.1">
    <property type="nucleotide sequence ID" value="NZ_BAABHP010000014.1"/>
</dbReference>
<keyword evidence="3" id="KW-1185">Reference proteome</keyword>
<evidence type="ECO:0008006" key="4">
    <source>
        <dbReference type="Google" id="ProtNLM"/>
    </source>
</evidence>
<dbReference type="EMBL" id="JACCBN010000001">
    <property type="protein sequence ID" value="NYD37073.1"/>
    <property type="molecule type" value="Genomic_DNA"/>
</dbReference>
<protein>
    <recommendedName>
        <fullName evidence="4">Polysaccharide lyase-like protein</fullName>
    </recommendedName>
</protein>
<sequence>MTTTLSRPSHPSRPPHPGRLRLVLAAVLAGAAMAVPIALSGGHPSATPAVPPPMALDDGPATTTSRVDPLAAGRALAARPATGDGVFDTAVGDFASHFDDSGGSGLVDGSPLPTVVDGPGMRFAIPGGAKRAEVLPELPEYHEGDDLWVHDVSRLRDLPTDTGTWQLVLQWHQRANTGSPPIALEAGHGRLRLANVGADQQDLGPLRPDDTLDVVLHVHFSRSPDEAVVDVWRDGRARLLGHHPPQGTLLDGGDYLKLGLYRDPAITQDSSMTTTRLVAGPTAASINAQGITPRP</sequence>
<evidence type="ECO:0000256" key="1">
    <source>
        <dbReference type="SAM" id="MobiDB-lite"/>
    </source>
</evidence>
<evidence type="ECO:0000313" key="3">
    <source>
        <dbReference type="Proteomes" id="UP000535890"/>
    </source>
</evidence>
<feature type="region of interest" description="Disordered" evidence="1">
    <location>
        <begin position="46"/>
        <end position="65"/>
    </location>
</feature>
<dbReference type="Pfam" id="PF14099">
    <property type="entry name" value="Polysacc_lyase"/>
    <property type="match status" value="1"/>
</dbReference>
<accession>A0A7Y9J6B9</accession>
<comment type="caution">
    <text evidence="2">The sequence shown here is derived from an EMBL/GenBank/DDBJ whole genome shotgun (WGS) entry which is preliminary data.</text>
</comment>
<reference evidence="2 3" key="1">
    <citation type="submission" date="2020-07" db="EMBL/GenBank/DDBJ databases">
        <title>Sequencing the genomes of 1000 actinobacteria strains.</title>
        <authorList>
            <person name="Klenk H.-P."/>
        </authorList>
    </citation>
    <scope>NUCLEOTIDE SEQUENCE [LARGE SCALE GENOMIC DNA]</scope>
    <source>
        <strain evidence="2 3">DSM 45772</strain>
    </source>
</reference>
<dbReference type="Proteomes" id="UP000535890">
    <property type="component" value="Unassembled WGS sequence"/>
</dbReference>
<organism evidence="2 3">
    <name type="scientific">Actinomycetospora corticicola</name>
    <dbReference type="NCBI Taxonomy" id="663602"/>
    <lineage>
        <taxon>Bacteria</taxon>
        <taxon>Bacillati</taxon>
        <taxon>Actinomycetota</taxon>
        <taxon>Actinomycetes</taxon>
        <taxon>Pseudonocardiales</taxon>
        <taxon>Pseudonocardiaceae</taxon>
        <taxon>Actinomycetospora</taxon>
    </lineage>
</organism>
<dbReference type="AlphaFoldDB" id="A0A7Y9J6B9"/>
<evidence type="ECO:0000313" key="2">
    <source>
        <dbReference type="EMBL" id="NYD37073.1"/>
    </source>
</evidence>